<dbReference type="EMBL" id="BAABJO010000056">
    <property type="protein sequence ID" value="GAA5141901.1"/>
    <property type="molecule type" value="Genomic_DNA"/>
</dbReference>
<sequence length="63" mass="6678">MDGVIDEGGLGELLVASSDPQPDAIKDAEPASLTMSRRYRRSSLIGSGRARAGLPVWPPSRGR</sequence>
<feature type="region of interest" description="Disordered" evidence="1">
    <location>
        <begin position="1"/>
        <end position="32"/>
    </location>
</feature>
<comment type="caution">
    <text evidence="2">The sequence shown here is derived from an EMBL/GenBank/DDBJ whole genome shotgun (WGS) entry which is preliminary data.</text>
</comment>
<accession>A0ABP9P739</accession>
<reference evidence="3" key="1">
    <citation type="journal article" date="2019" name="Int. J. Syst. Evol. Microbiol.">
        <title>The Global Catalogue of Microorganisms (GCM) 10K type strain sequencing project: providing services to taxonomists for standard genome sequencing and annotation.</title>
        <authorList>
            <consortium name="The Broad Institute Genomics Platform"/>
            <consortium name="The Broad Institute Genome Sequencing Center for Infectious Disease"/>
            <person name="Wu L."/>
            <person name="Ma J."/>
        </authorList>
    </citation>
    <scope>NUCLEOTIDE SEQUENCE [LARGE SCALE GENOMIC DNA]</scope>
    <source>
        <strain evidence="3">JCM 18302</strain>
    </source>
</reference>
<name>A0ABP9P739_9PSEU</name>
<gene>
    <name evidence="2" type="ORF">GCM10023320_81550</name>
</gene>
<protein>
    <submittedName>
        <fullName evidence="2">Uncharacterized protein</fullName>
    </submittedName>
</protein>
<feature type="region of interest" description="Disordered" evidence="1">
    <location>
        <begin position="44"/>
        <end position="63"/>
    </location>
</feature>
<evidence type="ECO:0000313" key="2">
    <source>
        <dbReference type="EMBL" id="GAA5141901.1"/>
    </source>
</evidence>
<keyword evidence="3" id="KW-1185">Reference proteome</keyword>
<evidence type="ECO:0000313" key="3">
    <source>
        <dbReference type="Proteomes" id="UP001500804"/>
    </source>
</evidence>
<dbReference type="Proteomes" id="UP001500804">
    <property type="component" value="Unassembled WGS sequence"/>
</dbReference>
<evidence type="ECO:0000256" key="1">
    <source>
        <dbReference type="SAM" id="MobiDB-lite"/>
    </source>
</evidence>
<proteinExistence type="predicted"/>
<feature type="compositionally biased region" description="Gly residues" evidence="1">
    <location>
        <begin position="1"/>
        <end position="11"/>
    </location>
</feature>
<organism evidence="2 3">
    <name type="scientific">Pseudonocardia adelaidensis</name>
    <dbReference type="NCBI Taxonomy" id="648754"/>
    <lineage>
        <taxon>Bacteria</taxon>
        <taxon>Bacillati</taxon>
        <taxon>Actinomycetota</taxon>
        <taxon>Actinomycetes</taxon>
        <taxon>Pseudonocardiales</taxon>
        <taxon>Pseudonocardiaceae</taxon>
        <taxon>Pseudonocardia</taxon>
    </lineage>
</organism>